<protein>
    <recommendedName>
        <fullName evidence="2">isoleucine--tRNA ligase</fullName>
        <ecNumber evidence="2">6.1.1.5</ecNumber>
    </recommendedName>
    <alternativeName>
        <fullName evidence="8">Isoleucyl-tRNA synthetase</fullName>
    </alternativeName>
</protein>
<evidence type="ECO:0000259" key="11">
    <source>
        <dbReference type="Pfam" id="PF08264"/>
    </source>
</evidence>
<dbReference type="AlphaFoldDB" id="A0A9W9JV81"/>
<evidence type="ECO:0000256" key="1">
    <source>
        <dbReference type="ARBA" id="ARBA00005594"/>
    </source>
</evidence>
<reference evidence="12" key="1">
    <citation type="submission" date="2022-11" db="EMBL/GenBank/DDBJ databases">
        <authorList>
            <person name="Petersen C."/>
        </authorList>
    </citation>
    <scope>NUCLEOTIDE SEQUENCE</scope>
    <source>
        <strain evidence="12">IBT 30761</strain>
    </source>
</reference>
<dbReference type="GO" id="GO:0004822">
    <property type="term" value="F:isoleucine-tRNA ligase activity"/>
    <property type="evidence" value="ECO:0007669"/>
    <property type="project" value="UniProtKB-EC"/>
</dbReference>
<dbReference type="Pfam" id="PF19302">
    <property type="entry name" value="DUF5915"/>
    <property type="match status" value="1"/>
</dbReference>
<evidence type="ECO:0000313" key="13">
    <source>
        <dbReference type="Proteomes" id="UP001149074"/>
    </source>
</evidence>
<evidence type="ECO:0000259" key="10">
    <source>
        <dbReference type="Pfam" id="PF00133"/>
    </source>
</evidence>
<evidence type="ECO:0000256" key="7">
    <source>
        <dbReference type="ARBA" id="ARBA00023146"/>
    </source>
</evidence>
<dbReference type="CDD" id="cd00818">
    <property type="entry name" value="IleRS_core"/>
    <property type="match status" value="1"/>
</dbReference>
<dbReference type="RefSeq" id="XP_056468904.1">
    <property type="nucleotide sequence ID" value="XM_056623916.1"/>
</dbReference>
<dbReference type="InterPro" id="IPR014729">
    <property type="entry name" value="Rossmann-like_a/b/a_fold"/>
</dbReference>
<keyword evidence="5" id="KW-0067">ATP-binding</keyword>
<keyword evidence="4" id="KW-0547">Nucleotide-binding</keyword>
<comment type="caution">
    <text evidence="12">The sequence shown here is derived from an EMBL/GenBank/DDBJ whole genome shotgun (WGS) entry which is preliminary data.</text>
</comment>
<dbReference type="SUPFAM" id="SSF47323">
    <property type="entry name" value="Anticodon-binding domain of a subclass of class I aminoacyl-tRNA synthetases"/>
    <property type="match status" value="1"/>
</dbReference>
<comment type="similarity">
    <text evidence="1">Belongs to the class-I aminoacyl-tRNA synthetase family.</text>
</comment>
<reference evidence="12" key="2">
    <citation type="journal article" date="2023" name="IMA Fungus">
        <title>Comparative genomic study of the Penicillium genus elucidates a diverse pangenome and 15 lateral gene transfer events.</title>
        <authorList>
            <person name="Petersen C."/>
            <person name="Sorensen T."/>
            <person name="Nielsen M.R."/>
            <person name="Sondergaard T.E."/>
            <person name="Sorensen J.L."/>
            <person name="Fitzpatrick D.A."/>
            <person name="Frisvad J.C."/>
            <person name="Nielsen K.L."/>
        </authorList>
    </citation>
    <scope>NUCLEOTIDE SEQUENCE</scope>
    <source>
        <strain evidence="12">IBT 30761</strain>
    </source>
</reference>
<dbReference type="SUPFAM" id="SSF52374">
    <property type="entry name" value="Nucleotidylyl transferase"/>
    <property type="match status" value="1"/>
</dbReference>
<feature type="domain" description="Aminoacyl-tRNA synthetase class Ia" evidence="10">
    <location>
        <begin position="2"/>
        <end position="213"/>
    </location>
</feature>
<dbReference type="PANTHER" id="PTHR42780:SF1">
    <property type="entry name" value="ISOLEUCINE--TRNA LIGASE, CYTOPLASMIC"/>
    <property type="match status" value="1"/>
</dbReference>
<evidence type="ECO:0000256" key="8">
    <source>
        <dbReference type="ARBA" id="ARBA00032665"/>
    </source>
</evidence>
<dbReference type="Gene3D" id="1.10.730.10">
    <property type="entry name" value="Isoleucyl-tRNA Synthetase, Domain 1"/>
    <property type="match status" value="1"/>
</dbReference>
<dbReference type="GO" id="GO:0000049">
    <property type="term" value="F:tRNA binding"/>
    <property type="evidence" value="ECO:0007669"/>
    <property type="project" value="InterPro"/>
</dbReference>
<keyword evidence="6" id="KW-0648">Protein biosynthesis</keyword>
<accession>A0A9W9JV81</accession>
<evidence type="ECO:0000256" key="3">
    <source>
        <dbReference type="ARBA" id="ARBA00022598"/>
    </source>
</evidence>
<dbReference type="InterPro" id="IPR023586">
    <property type="entry name" value="Ile-tRNA-ligase_type2"/>
</dbReference>
<dbReference type="GeneID" id="81362895"/>
<dbReference type="InterPro" id="IPR002300">
    <property type="entry name" value="aa-tRNA-synth_Ia"/>
</dbReference>
<dbReference type="OrthoDB" id="1706657at2759"/>
<dbReference type="EMBL" id="JAPQKI010000011">
    <property type="protein sequence ID" value="KAJ5082382.1"/>
    <property type="molecule type" value="Genomic_DNA"/>
</dbReference>
<dbReference type="Pfam" id="PF08264">
    <property type="entry name" value="Anticodon_1"/>
    <property type="match status" value="1"/>
</dbReference>
<dbReference type="GO" id="GO:0006428">
    <property type="term" value="P:isoleucyl-tRNA aminoacylation"/>
    <property type="evidence" value="ECO:0007669"/>
    <property type="project" value="TreeGrafter"/>
</dbReference>
<dbReference type="Pfam" id="PF00133">
    <property type="entry name" value="tRNA-synt_1"/>
    <property type="match status" value="1"/>
</dbReference>
<comment type="catalytic activity">
    <reaction evidence="9">
        <text>tRNA(Ile) + L-isoleucine + ATP = L-isoleucyl-tRNA(Ile) + AMP + diphosphate</text>
        <dbReference type="Rhea" id="RHEA:11060"/>
        <dbReference type="Rhea" id="RHEA-COMP:9666"/>
        <dbReference type="Rhea" id="RHEA-COMP:9695"/>
        <dbReference type="ChEBI" id="CHEBI:30616"/>
        <dbReference type="ChEBI" id="CHEBI:33019"/>
        <dbReference type="ChEBI" id="CHEBI:58045"/>
        <dbReference type="ChEBI" id="CHEBI:78442"/>
        <dbReference type="ChEBI" id="CHEBI:78528"/>
        <dbReference type="ChEBI" id="CHEBI:456215"/>
        <dbReference type="EC" id="6.1.1.5"/>
    </reaction>
</comment>
<keyword evidence="7" id="KW-0030">Aminoacyl-tRNA synthetase</keyword>
<dbReference type="EC" id="6.1.1.5" evidence="2"/>
<sequence>MLEGIEKSHWVPSFVKDRRFASWIRNARDWNISRNRFWGTPLPIWVSDDFEEIVAVGSIAELKELSGCSDELTDIHRDKVDHITIPSKRGKGVLRRVPEIFDCWFESGSMPYASQHYPFENKEQFEKSFPGDFIAEGLDQTRGWFYTLTVLGTHLFGKLPFKNCVVNGIVLASDGKKMSKRLSNYPDPSLIMNSYGSDALRLYLINSPVVRAEPLRFQESGVKEIVSKVLLPLWNSYKFLEGQIALLKKTSNIEFMFDAKAESTNTNVMDRWILASCQSLLMFVNQEMAGYRLYTVVPRLLEMIDQTTNWYIRFNRQRLKGANGVEDTLHALNTLFEVIYTLVRGLAPFTPFLTDKIYLSLLPHIPSESRTGDSRCVHFLPFPEVRQELFDEVVERRVARMQKVIELGRISRERRSIGLKTPLKTLVLIHKDQQYLDDVKSLESYIQEELNVLELVLSTDEDKYNVQYSANADWPTLGKKLKKDVQKVKKALPSLSSDDVKGYITNKKILVDGIELVEGDLVVKRGIKDDAGTSGMETNTDSDVMTILDVNLYPELASSALGREIINRLQRLRKSAGLQPTDDVKMEYVVLSDPDNVGLREAFKTQASAIEKAVRRPLEERESAGAADEEGTIAQEEQEVQNAKFLLRLAKLSL</sequence>
<evidence type="ECO:0000256" key="5">
    <source>
        <dbReference type="ARBA" id="ARBA00022840"/>
    </source>
</evidence>
<evidence type="ECO:0000256" key="9">
    <source>
        <dbReference type="ARBA" id="ARBA00048359"/>
    </source>
</evidence>
<dbReference type="FunFam" id="1.10.730.10:FF:000004">
    <property type="entry name" value="Isoleucyl-tRNA synthetase, cytoplasmic"/>
    <property type="match status" value="1"/>
</dbReference>
<dbReference type="InterPro" id="IPR009080">
    <property type="entry name" value="tRNAsynth_Ia_anticodon-bd"/>
</dbReference>
<dbReference type="InterPro" id="IPR033709">
    <property type="entry name" value="Anticodon_Ile_ABEc"/>
</dbReference>
<dbReference type="PANTHER" id="PTHR42780">
    <property type="entry name" value="SOLEUCYL-TRNA SYNTHETASE"/>
    <property type="match status" value="1"/>
</dbReference>
<evidence type="ECO:0000313" key="12">
    <source>
        <dbReference type="EMBL" id="KAJ5082382.1"/>
    </source>
</evidence>
<evidence type="ECO:0000256" key="2">
    <source>
        <dbReference type="ARBA" id="ARBA00013165"/>
    </source>
</evidence>
<keyword evidence="3 12" id="KW-0436">Ligase</keyword>
<dbReference type="Gene3D" id="3.40.50.620">
    <property type="entry name" value="HUPs"/>
    <property type="match status" value="1"/>
</dbReference>
<keyword evidence="13" id="KW-1185">Reference proteome</keyword>
<evidence type="ECO:0000256" key="6">
    <source>
        <dbReference type="ARBA" id="ARBA00022917"/>
    </source>
</evidence>
<proteinExistence type="inferred from homology"/>
<evidence type="ECO:0000256" key="4">
    <source>
        <dbReference type="ARBA" id="ARBA00022741"/>
    </source>
</evidence>
<dbReference type="InterPro" id="IPR013155">
    <property type="entry name" value="M/V/L/I-tRNA-synth_anticd-bd"/>
</dbReference>
<dbReference type="GO" id="GO:0005524">
    <property type="term" value="F:ATP binding"/>
    <property type="evidence" value="ECO:0007669"/>
    <property type="project" value="UniProtKB-KW"/>
</dbReference>
<organism evidence="12 13">
    <name type="scientific">Penicillium argentinense</name>
    <dbReference type="NCBI Taxonomy" id="1131581"/>
    <lineage>
        <taxon>Eukaryota</taxon>
        <taxon>Fungi</taxon>
        <taxon>Dikarya</taxon>
        <taxon>Ascomycota</taxon>
        <taxon>Pezizomycotina</taxon>
        <taxon>Eurotiomycetes</taxon>
        <taxon>Eurotiomycetidae</taxon>
        <taxon>Eurotiales</taxon>
        <taxon>Aspergillaceae</taxon>
        <taxon>Penicillium</taxon>
    </lineage>
</organism>
<dbReference type="CDD" id="cd07961">
    <property type="entry name" value="Anticodon_Ia_Ile_ABEc"/>
    <property type="match status" value="1"/>
</dbReference>
<feature type="domain" description="Methionyl/Valyl/Leucyl/Isoleucyl-tRNA synthetase anticodon-binding" evidence="11">
    <location>
        <begin position="270"/>
        <end position="425"/>
    </location>
</feature>
<dbReference type="Proteomes" id="UP001149074">
    <property type="component" value="Unassembled WGS sequence"/>
</dbReference>
<gene>
    <name evidence="12" type="ORF">N7532_011425</name>
</gene>
<name>A0A9W9JV81_9EURO</name>